<reference evidence="1" key="1">
    <citation type="submission" date="2018-12" db="EMBL/GenBank/DDBJ databases">
        <authorList>
            <person name="Jadhav K."/>
            <person name="Kushwaha B."/>
            <person name="Jadhav I."/>
        </authorList>
    </citation>
    <scope>NUCLEOTIDE SEQUENCE [LARGE SCALE GENOMIC DNA]</scope>
    <source>
        <strain evidence="1">SBS 10</strain>
    </source>
</reference>
<comment type="caution">
    <text evidence="1">The sequence shown here is derived from an EMBL/GenBank/DDBJ whole genome shotgun (WGS) entry which is preliminary data.</text>
</comment>
<evidence type="ECO:0000313" key="1">
    <source>
        <dbReference type="EMBL" id="RUA22917.1"/>
    </source>
</evidence>
<gene>
    <name evidence="1" type="ORF">DSL92_03070</name>
</gene>
<sequence>MLAGVADGVQVLAVGSERHTLRVHDWQALPEGQLALVATPEGSFPWSFRCWAASLSTTCCWPWPRCTLA</sequence>
<dbReference type="AlphaFoldDB" id="A0A432JK10"/>
<protein>
    <submittedName>
        <fullName evidence="1">Uncharacterized protein</fullName>
    </submittedName>
</protein>
<name>A0A432JK10_9GAMM</name>
<dbReference type="EMBL" id="RXHI01000007">
    <property type="protein sequence ID" value="RUA22917.1"/>
    <property type="molecule type" value="Genomic_DNA"/>
</dbReference>
<accession>A0A432JK10</accession>
<proteinExistence type="predicted"/>
<organism evidence="1">
    <name type="scientific">Billgrantia gudaonensis</name>
    <dbReference type="NCBI Taxonomy" id="376427"/>
    <lineage>
        <taxon>Bacteria</taxon>
        <taxon>Pseudomonadati</taxon>
        <taxon>Pseudomonadota</taxon>
        <taxon>Gammaproteobacteria</taxon>
        <taxon>Oceanospirillales</taxon>
        <taxon>Halomonadaceae</taxon>
        <taxon>Billgrantia</taxon>
    </lineage>
</organism>